<proteinExistence type="predicted"/>
<dbReference type="InterPro" id="IPR024983">
    <property type="entry name" value="CHAT_dom"/>
</dbReference>
<feature type="domain" description="CHAT" evidence="1">
    <location>
        <begin position="777"/>
        <end position="1039"/>
    </location>
</feature>
<reference evidence="2 3" key="1">
    <citation type="submission" date="2024-06" db="EMBL/GenBank/DDBJ databases">
        <title>The Natural Products Discovery Center: Release of the First 8490 Sequenced Strains for Exploring Actinobacteria Biosynthetic Diversity.</title>
        <authorList>
            <person name="Kalkreuter E."/>
            <person name="Kautsar S.A."/>
            <person name="Yang D."/>
            <person name="Bader C.D."/>
            <person name="Teijaro C.N."/>
            <person name="Fluegel L."/>
            <person name="Davis C.M."/>
            <person name="Simpson J.R."/>
            <person name="Lauterbach L."/>
            <person name="Steele A.D."/>
            <person name="Gui C."/>
            <person name="Meng S."/>
            <person name="Li G."/>
            <person name="Viehrig K."/>
            <person name="Ye F."/>
            <person name="Su P."/>
            <person name="Kiefer A.F."/>
            <person name="Nichols A."/>
            <person name="Cepeda A.J."/>
            <person name="Yan W."/>
            <person name="Fan B."/>
            <person name="Jiang Y."/>
            <person name="Adhikari A."/>
            <person name="Zheng C.-J."/>
            <person name="Schuster L."/>
            <person name="Cowan T.M."/>
            <person name="Smanski M.J."/>
            <person name="Chevrette M.G."/>
            <person name="De Carvalho L.P.S."/>
            <person name="Shen B."/>
        </authorList>
    </citation>
    <scope>NUCLEOTIDE SEQUENCE [LARGE SCALE GENOMIC DNA]</scope>
    <source>
        <strain evidence="2 3">NPDC046851</strain>
    </source>
</reference>
<keyword evidence="3" id="KW-1185">Reference proteome</keyword>
<organism evidence="2 3">
    <name type="scientific">Streptomyces neyagawaensis</name>
    <dbReference type="NCBI Taxonomy" id="42238"/>
    <lineage>
        <taxon>Bacteria</taxon>
        <taxon>Bacillati</taxon>
        <taxon>Actinomycetota</taxon>
        <taxon>Actinomycetes</taxon>
        <taxon>Kitasatosporales</taxon>
        <taxon>Streptomycetaceae</taxon>
        <taxon>Streptomyces</taxon>
    </lineage>
</organism>
<evidence type="ECO:0000313" key="2">
    <source>
        <dbReference type="EMBL" id="MEU6801621.1"/>
    </source>
</evidence>
<evidence type="ECO:0000313" key="3">
    <source>
        <dbReference type="Proteomes" id="UP001551189"/>
    </source>
</evidence>
<dbReference type="RefSeq" id="WP_359693882.1">
    <property type="nucleotide sequence ID" value="NZ_JBEYXT010000037.1"/>
</dbReference>
<dbReference type="EMBL" id="JBEYXT010000037">
    <property type="protein sequence ID" value="MEU6801621.1"/>
    <property type="molecule type" value="Genomic_DNA"/>
</dbReference>
<dbReference type="Proteomes" id="UP001551189">
    <property type="component" value="Unassembled WGS sequence"/>
</dbReference>
<dbReference type="Pfam" id="PF12770">
    <property type="entry name" value="CHAT"/>
    <property type="match status" value="1"/>
</dbReference>
<name>A0ABV3AXL8_9ACTN</name>
<gene>
    <name evidence="2" type="ORF">ABZ931_11485</name>
</gene>
<comment type="caution">
    <text evidence="2">The sequence shown here is derived from an EMBL/GenBank/DDBJ whole genome shotgun (WGS) entry which is preliminary data.</text>
</comment>
<accession>A0ABV3AXL8</accession>
<sequence>MATADGATAWSSYLAEVLTRPDQAQRSAGLAAVCLAGDTALREFSRNGSATALPTGRPSAHEVREAAKELWALTEHPGNHVEEYQRVVALVFTTWRPQFLVGAADPMAEITSRTGQCARALESARPLGDDLLTAWVLLHHGRGLRQAHAWHEALAAYQEATSLAGDLAGEGPGPLLAAPGTSTESPAVLRAVLGCRAFKDIGQVAASIGDLGLWHSAVNQMVSLAEGLVPVRPSLLAEALSKQGELARHIGDRDTFRQVEDRLRSWAEQSGLNRVRRAWLAQAAYNAEHLHDHSRAYRLLLERIDTTLDGHGLPATPLTPAAVAGVLPELQRQGLQARRIALGNTAYDCAIQLWKAGRTKSTAEDWAEAQGWLDVAEAAYRNDGHNGLAAVRLSRARLLAHHPTAPDPAGSVDQALAAGESGVRSGLLVNAVVAAAEWCAPGDRRVADRLSELLARATPRYRGVLLYGRALWYERMARAGEQSDNRPAGDIVTRWYAEAESAALEAGAALEVGGVLVDMTKSARVWEIAARVCGATGRTPPDDVPETTLRRLLNAVRCVAELFITVSDLDERRDLGREHGPVFRQAADLAVRLADPVAADMVMEAVRRDRVGLLISDLSQDPAVTDIVRRAAEQVIAANAAFPAVPETDMRPSDQDETRTLSRSAEAIAATRARSAEQADLILGVLGSLTTGRALPHITARSVLELCPRNGVSAVLQLLSSHVSALGADDEPRTLYRRLTWRDEAGEVHEHFDAVPLPFDPTDLTPERNRYWQTLPRLTSVLLPEPLLGLLRSSGPEDPMRLMILPTGLFDIAFDTLPLDAERQLLDVAVLSVHASLTTMTHLLARATLPTVQPAIAVYDLLRLAHAEQEFRSLESHLSPLFEITGRAMFMDTLGSQDGPPGYRMLALAVHGTDDAVGGWGQTKILPDGNRLTAAEAMALSFPQLCVLASCHSSIRLRGGVELAGFPLALFARGATTVIGSLHEIDDEATSEIMQAFWQELGRGTDPVRALRQAKLRWLRGDLNRRYTPRLWGGLVALGGAQF</sequence>
<evidence type="ECO:0000259" key="1">
    <source>
        <dbReference type="Pfam" id="PF12770"/>
    </source>
</evidence>
<protein>
    <submittedName>
        <fullName evidence="2">CHAT domain-containing protein</fullName>
    </submittedName>
</protein>